<dbReference type="Pfam" id="PF02223">
    <property type="entry name" value="Thymidylate_kin"/>
    <property type="match status" value="1"/>
</dbReference>
<proteinExistence type="inferred from homology"/>
<evidence type="ECO:0000259" key="12">
    <source>
        <dbReference type="Pfam" id="PF02223"/>
    </source>
</evidence>
<dbReference type="InterPro" id="IPR027417">
    <property type="entry name" value="P-loop_NTPase"/>
</dbReference>
<comment type="caution">
    <text evidence="11">Lacks conserved residue(s) required for the propagation of feature annotation.</text>
</comment>
<sequence>MFISFEGIDKSGKSSQVKLLAEYLEKMNYEVVKTCEPGGTRVGQKIKLILLRPSSQISSISEFFLYLADRAEHVRQVIKLALEARKIVISDRFSDATVAYQGYGRGLDIAWIEALNEKATQGILPEITFLLDINPDLARQRTKKKDRIEREEIDFHHRVRQGYLELAKLHPERIKIMNGEGSPKEIHLAIRKIILKYL</sequence>
<name>A0A523YNF1_UNCAE</name>
<evidence type="ECO:0000256" key="4">
    <source>
        <dbReference type="ARBA" id="ARBA00022679"/>
    </source>
</evidence>
<dbReference type="InterPro" id="IPR039430">
    <property type="entry name" value="Thymidylate_kin-like_dom"/>
</dbReference>
<feature type="domain" description="Thymidylate kinase-like" evidence="12">
    <location>
        <begin position="5"/>
        <end position="190"/>
    </location>
</feature>
<keyword evidence="8 11" id="KW-0067">ATP-binding</keyword>
<dbReference type="EMBL" id="SOIJ01000154">
    <property type="protein sequence ID" value="TET93004.1"/>
    <property type="molecule type" value="Genomic_DNA"/>
</dbReference>
<dbReference type="EC" id="2.7.4.9" evidence="2 11"/>
<dbReference type="Gene3D" id="3.40.50.300">
    <property type="entry name" value="P-loop containing nucleotide triphosphate hydrolases"/>
    <property type="match status" value="1"/>
</dbReference>
<evidence type="ECO:0000256" key="1">
    <source>
        <dbReference type="ARBA" id="ARBA00009776"/>
    </source>
</evidence>
<dbReference type="HAMAP" id="MF_00165">
    <property type="entry name" value="Thymidylate_kinase"/>
    <property type="match status" value="1"/>
</dbReference>
<dbReference type="GO" id="GO:0006227">
    <property type="term" value="P:dUDP biosynthetic process"/>
    <property type="evidence" value="ECO:0007669"/>
    <property type="project" value="TreeGrafter"/>
</dbReference>
<evidence type="ECO:0000256" key="7">
    <source>
        <dbReference type="ARBA" id="ARBA00022777"/>
    </source>
</evidence>
<organism evidence="13 14">
    <name type="scientific">Aerophobetes bacterium</name>
    <dbReference type="NCBI Taxonomy" id="2030807"/>
    <lineage>
        <taxon>Bacteria</taxon>
        <taxon>Candidatus Aerophobota</taxon>
    </lineage>
</organism>
<evidence type="ECO:0000256" key="11">
    <source>
        <dbReference type="HAMAP-Rule" id="MF_00165"/>
    </source>
</evidence>
<dbReference type="CDD" id="cd01672">
    <property type="entry name" value="TMPK"/>
    <property type="match status" value="1"/>
</dbReference>
<evidence type="ECO:0000256" key="9">
    <source>
        <dbReference type="ARBA" id="ARBA00048743"/>
    </source>
</evidence>
<gene>
    <name evidence="11 13" type="primary">tmk</name>
    <name evidence="13" type="ORF">E3J33_02735</name>
</gene>
<dbReference type="AlphaFoldDB" id="A0A523YNF1"/>
<evidence type="ECO:0000313" key="14">
    <source>
        <dbReference type="Proteomes" id="UP000316925"/>
    </source>
</evidence>
<reference evidence="13 14" key="1">
    <citation type="submission" date="2019-03" db="EMBL/GenBank/DDBJ databases">
        <title>Metabolic potential of uncultured bacteria and archaea associated with petroleum seepage in deep-sea sediments.</title>
        <authorList>
            <person name="Dong X."/>
            <person name="Hubert C."/>
        </authorList>
    </citation>
    <scope>NUCLEOTIDE SEQUENCE [LARGE SCALE GENOMIC DNA]</scope>
    <source>
        <strain evidence="13">E29_bin28</strain>
    </source>
</reference>
<evidence type="ECO:0000313" key="13">
    <source>
        <dbReference type="EMBL" id="TET93004.1"/>
    </source>
</evidence>
<evidence type="ECO:0000256" key="6">
    <source>
        <dbReference type="ARBA" id="ARBA00022741"/>
    </source>
</evidence>
<protein>
    <recommendedName>
        <fullName evidence="3 11">Thymidylate kinase</fullName>
        <ecNumber evidence="2 11">2.7.4.9</ecNumber>
    </recommendedName>
    <alternativeName>
        <fullName evidence="11">dTMP kinase</fullName>
    </alternativeName>
</protein>
<dbReference type="Proteomes" id="UP000316925">
    <property type="component" value="Unassembled WGS sequence"/>
</dbReference>
<evidence type="ECO:0000256" key="3">
    <source>
        <dbReference type="ARBA" id="ARBA00017144"/>
    </source>
</evidence>
<dbReference type="GO" id="GO:0005829">
    <property type="term" value="C:cytosol"/>
    <property type="evidence" value="ECO:0007669"/>
    <property type="project" value="TreeGrafter"/>
</dbReference>
<dbReference type="GO" id="GO:0005524">
    <property type="term" value="F:ATP binding"/>
    <property type="evidence" value="ECO:0007669"/>
    <property type="project" value="UniProtKB-UniRule"/>
</dbReference>
<dbReference type="GO" id="GO:0004798">
    <property type="term" value="F:dTMP kinase activity"/>
    <property type="evidence" value="ECO:0007669"/>
    <property type="project" value="UniProtKB-UniRule"/>
</dbReference>
<dbReference type="SUPFAM" id="SSF52540">
    <property type="entry name" value="P-loop containing nucleoside triphosphate hydrolases"/>
    <property type="match status" value="1"/>
</dbReference>
<comment type="similarity">
    <text evidence="1 11">Belongs to the thymidylate kinase family.</text>
</comment>
<evidence type="ECO:0000256" key="2">
    <source>
        <dbReference type="ARBA" id="ARBA00012980"/>
    </source>
</evidence>
<evidence type="ECO:0000256" key="8">
    <source>
        <dbReference type="ARBA" id="ARBA00022840"/>
    </source>
</evidence>
<comment type="catalytic activity">
    <reaction evidence="9 11">
        <text>dTMP + ATP = dTDP + ADP</text>
        <dbReference type="Rhea" id="RHEA:13517"/>
        <dbReference type="ChEBI" id="CHEBI:30616"/>
        <dbReference type="ChEBI" id="CHEBI:58369"/>
        <dbReference type="ChEBI" id="CHEBI:63528"/>
        <dbReference type="ChEBI" id="CHEBI:456216"/>
        <dbReference type="EC" id="2.7.4.9"/>
    </reaction>
</comment>
<dbReference type="PANTHER" id="PTHR10344">
    <property type="entry name" value="THYMIDYLATE KINASE"/>
    <property type="match status" value="1"/>
</dbReference>
<comment type="function">
    <text evidence="10 11">Phosphorylation of dTMP to form dTDP in both de novo and salvage pathways of dTTP synthesis.</text>
</comment>
<keyword evidence="5 11" id="KW-0545">Nucleotide biosynthesis</keyword>
<comment type="caution">
    <text evidence="13">The sequence shown here is derived from an EMBL/GenBank/DDBJ whole genome shotgun (WGS) entry which is preliminary data.</text>
</comment>
<evidence type="ECO:0000256" key="10">
    <source>
        <dbReference type="ARBA" id="ARBA00057735"/>
    </source>
</evidence>
<dbReference type="FunFam" id="3.40.50.300:FF:000225">
    <property type="entry name" value="Thymidylate kinase"/>
    <property type="match status" value="1"/>
</dbReference>
<keyword evidence="7 11" id="KW-0418">Kinase</keyword>
<dbReference type="GO" id="GO:0006235">
    <property type="term" value="P:dTTP biosynthetic process"/>
    <property type="evidence" value="ECO:0007669"/>
    <property type="project" value="UniProtKB-UniRule"/>
</dbReference>
<dbReference type="PANTHER" id="PTHR10344:SF4">
    <property type="entry name" value="UMP-CMP KINASE 2, MITOCHONDRIAL"/>
    <property type="match status" value="1"/>
</dbReference>
<accession>A0A523YNF1</accession>
<dbReference type="InterPro" id="IPR018094">
    <property type="entry name" value="Thymidylate_kinase"/>
</dbReference>
<keyword evidence="6 11" id="KW-0547">Nucleotide-binding</keyword>
<dbReference type="GO" id="GO:0006233">
    <property type="term" value="P:dTDP biosynthetic process"/>
    <property type="evidence" value="ECO:0007669"/>
    <property type="project" value="InterPro"/>
</dbReference>
<dbReference type="NCBIfam" id="TIGR00041">
    <property type="entry name" value="DTMP_kinase"/>
    <property type="match status" value="1"/>
</dbReference>
<evidence type="ECO:0000256" key="5">
    <source>
        <dbReference type="ARBA" id="ARBA00022727"/>
    </source>
</evidence>
<keyword evidence="4 11" id="KW-0808">Transferase</keyword>